<organism evidence="2">
    <name type="scientific">Cucumis melo</name>
    <name type="common">Muskmelon</name>
    <dbReference type="NCBI Taxonomy" id="3656"/>
    <lineage>
        <taxon>Eukaryota</taxon>
        <taxon>Viridiplantae</taxon>
        <taxon>Streptophyta</taxon>
        <taxon>Embryophyta</taxon>
        <taxon>Tracheophyta</taxon>
        <taxon>Spermatophyta</taxon>
        <taxon>Magnoliopsida</taxon>
        <taxon>eudicotyledons</taxon>
        <taxon>Gunneridae</taxon>
        <taxon>Pentapetalae</taxon>
        <taxon>rosids</taxon>
        <taxon>fabids</taxon>
        <taxon>Cucurbitales</taxon>
        <taxon>Cucurbitaceae</taxon>
        <taxon>Benincaseae</taxon>
        <taxon>Cucumis</taxon>
    </lineage>
</organism>
<dbReference type="AlphaFoldDB" id="A0A9I9DYT7"/>
<evidence type="ECO:0000313" key="2">
    <source>
        <dbReference type="EnsemblPlants" id="MELO3C025332.2.1"/>
    </source>
</evidence>
<proteinExistence type="predicted"/>
<evidence type="ECO:0000256" key="1">
    <source>
        <dbReference type="SAM" id="Phobius"/>
    </source>
</evidence>
<dbReference type="Gramene" id="MELO3C025332.2.1">
    <property type="protein sequence ID" value="MELO3C025332.2.1"/>
    <property type="gene ID" value="MELO3C025332.2"/>
</dbReference>
<protein>
    <submittedName>
        <fullName evidence="2">Uncharacterized protein</fullName>
    </submittedName>
</protein>
<name>A0A9I9DYT7_CUCME</name>
<feature type="transmembrane region" description="Helical" evidence="1">
    <location>
        <begin position="86"/>
        <end position="105"/>
    </location>
</feature>
<keyword evidence="1" id="KW-0472">Membrane</keyword>
<dbReference type="EnsemblPlants" id="MELO3C025332.2.1">
    <property type="protein sequence ID" value="MELO3C025332.2.1"/>
    <property type="gene ID" value="MELO3C025332.2"/>
</dbReference>
<keyword evidence="1" id="KW-1133">Transmembrane helix</keyword>
<sequence>MGTAWRGTHVHPKLNASVPPPLILVPSGVGFTVPIRCHGVGSPNPQLHPPTPLTPQISLQSQLNLLDFSITIYRPKQQIMKTLCKYLYICIPLSFSLSLSLSLSLCSH</sequence>
<accession>A0A9I9DYT7</accession>
<keyword evidence="1" id="KW-0812">Transmembrane</keyword>
<reference evidence="2" key="1">
    <citation type="submission" date="2023-03" db="UniProtKB">
        <authorList>
            <consortium name="EnsemblPlants"/>
        </authorList>
    </citation>
    <scope>IDENTIFICATION</scope>
</reference>